<accession>A0A9J5WVB1</accession>
<sequence>MSTRLIKQARTENEKQERLQLSNIARKPREFRRIPQPQTRTKVDILGGKGWEILKWGKEGWDDCYKVWAILRISRRICWDFCVKKKTRMGSGVGLVLLFRLLGCRRKGEEEMKLGRLYEVGWKMQKWAADFGPTKKRS</sequence>
<comment type="caution">
    <text evidence="1">The sequence shown here is derived from an EMBL/GenBank/DDBJ whole genome shotgun (WGS) entry which is preliminary data.</text>
</comment>
<evidence type="ECO:0000313" key="2">
    <source>
        <dbReference type="Proteomes" id="UP000824120"/>
    </source>
</evidence>
<proteinExistence type="predicted"/>
<protein>
    <submittedName>
        <fullName evidence="1">Uncharacterized protein</fullName>
    </submittedName>
</protein>
<dbReference type="Proteomes" id="UP000824120">
    <property type="component" value="Chromosome 10"/>
</dbReference>
<keyword evidence="2" id="KW-1185">Reference proteome</keyword>
<name>A0A9J5WVB1_SOLCO</name>
<organism evidence="1 2">
    <name type="scientific">Solanum commersonii</name>
    <name type="common">Commerson's wild potato</name>
    <name type="synonym">Commerson's nightshade</name>
    <dbReference type="NCBI Taxonomy" id="4109"/>
    <lineage>
        <taxon>Eukaryota</taxon>
        <taxon>Viridiplantae</taxon>
        <taxon>Streptophyta</taxon>
        <taxon>Embryophyta</taxon>
        <taxon>Tracheophyta</taxon>
        <taxon>Spermatophyta</taxon>
        <taxon>Magnoliopsida</taxon>
        <taxon>eudicotyledons</taxon>
        <taxon>Gunneridae</taxon>
        <taxon>Pentapetalae</taxon>
        <taxon>asterids</taxon>
        <taxon>lamiids</taxon>
        <taxon>Solanales</taxon>
        <taxon>Solanaceae</taxon>
        <taxon>Solanoideae</taxon>
        <taxon>Solaneae</taxon>
        <taxon>Solanum</taxon>
    </lineage>
</organism>
<gene>
    <name evidence="1" type="ORF">H5410_050365</name>
</gene>
<reference evidence="1 2" key="1">
    <citation type="submission" date="2020-09" db="EMBL/GenBank/DDBJ databases">
        <title>De no assembly of potato wild relative species, Solanum commersonii.</title>
        <authorList>
            <person name="Cho K."/>
        </authorList>
    </citation>
    <scope>NUCLEOTIDE SEQUENCE [LARGE SCALE GENOMIC DNA]</scope>
    <source>
        <strain evidence="1">LZ3.2</strain>
        <tissue evidence="1">Leaf</tissue>
    </source>
</reference>
<dbReference type="AlphaFoldDB" id="A0A9J5WVB1"/>
<dbReference type="EMBL" id="JACXVP010000010">
    <property type="protein sequence ID" value="KAG5579738.1"/>
    <property type="molecule type" value="Genomic_DNA"/>
</dbReference>
<evidence type="ECO:0000313" key="1">
    <source>
        <dbReference type="EMBL" id="KAG5579738.1"/>
    </source>
</evidence>